<keyword evidence="2" id="KW-1185">Reference proteome</keyword>
<name>A0A1G8CPW9_9BACI</name>
<protein>
    <submittedName>
        <fullName evidence="1">Uncharacterized protein</fullName>
    </submittedName>
</protein>
<dbReference type="STRING" id="930129.SAMN05216352_101408"/>
<dbReference type="EMBL" id="FNDU01000001">
    <property type="protein sequence ID" value="SDH47567.1"/>
    <property type="molecule type" value="Genomic_DNA"/>
</dbReference>
<dbReference type="AlphaFoldDB" id="A0A1G8CPW9"/>
<sequence>MGDLEGEEIMIALSSLEELYSGRKKLNNLIQQQPDLYEELVHVTSLTRQLHIKYRYLGCILIEEDPDIYANPHLRASVIKLYNDEVRKLKNHSHFEEIRKLFFLSKEMGHENLCKLILGQRPETLKGYSG</sequence>
<reference evidence="1 2" key="1">
    <citation type="submission" date="2016-10" db="EMBL/GenBank/DDBJ databases">
        <authorList>
            <person name="de Groot N.N."/>
        </authorList>
    </citation>
    <scope>NUCLEOTIDE SEQUENCE [LARGE SCALE GENOMIC DNA]</scope>
    <source>
        <strain evidence="2">P4B,CCM 7963,CECT 7998,DSM 25260,IBRC-M 10614,KCTC 13821</strain>
    </source>
</reference>
<organism evidence="1 2">
    <name type="scientific">Alteribacillus bidgolensis</name>
    <dbReference type="NCBI Taxonomy" id="930129"/>
    <lineage>
        <taxon>Bacteria</taxon>
        <taxon>Bacillati</taxon>
        <taxon>Bacillota</taxon>
        <taxon>Bacilli</taxon>
        <taxon>Bacillales</taxon>
        <taxon>Bacillaceae</taxon>
        <taxon>Alteribacillus</taxon>
    </lineage>
</organism>
<evidence type="ECO:0000313" key="1">
    <source>
        <dbReference type="EMBL" id="SDH47567.1"/>
    </source>
</evidence>
<evidence type="ECO:0000313" key="2">
    <source>
        <dbReference type="Proteomes" id="UP000199017"/>
    </source>
</evidence>
<gene>
    <name evidence="1" type="ORF">SAMN05216352_101408</name>
</gene>
<accession>A0A1G8CPW9</accession>
<proteinExistence type="predicted"/>
<dbReference type="Proteomes" id="UP000199017">
    <property type="component" value="Unassembled WGS sequence"/>
</dbReference>